<dbReference type="PROSITE" id="PS50089">
    <property type="entry name" value="ZF_RING_2"/>
    <property type="match status" value="1"/>
</dbReference>
<dbReference type="Gene3D" id="3.30.160.60">
    <property type="entry name" value="Classic Zinc Finger"/>
    <property type="match status" value="1"/>
</dbReference>
<name>A0AAU9W6L9_9CNID</name>
<dbReference type="SMART" id="SM00336">
    <property type="entry name" value="BBOX"/>
    <property type="match status" value="2"/>
</dbReference>
<evidence type="ECO:0000256" key="1">
    <source>
        <dbReference type="ARBA" id="ARBA00022723"/>
    </source>
</evidence>
<feature type="domain" description="RING-type" evidence="7">
    <location>
        <begin position="16"/>
        <end position="65"/>
    </location>
</feature>
<evidence type="ECO:0000256" key="3">
    <source>
        <dbReference type="ARBA" id="ARBA00022833"/>
    </source>
</evidence>
<evidence type="ECO:0000259" key="7">
    <source>
        <dbReference type="PROSITE" id="PS50089"/>
    </source>
</evidence>
<evidence type="ECO:0000256" key="2">
    <source>
        <dbReference type="ARBA" id="ARBA00022771"/>
    </source>
</evidence>
<dbReference type="Pfam" id="PF13445">
    <property type="entry name" value="zf-RING_UBOX"/>
    <property type="match status" value="1"/>
</dbReference>
<dbReference type="SUPFAM" id="SSF57850">
    <property type="entry name" value="RING/U-box"/>
    <property type="match status" value="1"/>
</dbReference>
<feature type="domain" description="B box-type" evidence="8">
    <location>
        <begin position="100"/>
        <end position="147"/>
    </location>
</feature>
<dbReference type="AlphaFoldDB" id="A0AAU9W6L9"/>
<dbReference type="InterPro" id="IPR013083">
    <property type="entry name" value="Znf_RING/FYVE/PHD"/>
</dbReference>
<keyword evidence="3" id="KW-0862">Zinc</keyword>
<evidence type="ECO:0000313" key="9">
    <source>
        <dbReference type="EMBL" id="CAH3046675.1"/>
    </source>
</evidence>
<dbReference type="GO" id="GO:0061630">
    <property type="term" value="F:ubiquitin protein ligase activity"/>
    <property type="evidence" value="ECO:0007669"/>
    <property type="project" value="TreeGrafter"/>
</dbReference>
<proteinExistence type="predicted"/>
<dbReference type="PANTHER" id="PTHR25462:SF291">
    <property type="entry name" value="E3 UBIQUITIN-PROTEIN LIGASE TRIM45"/>
    <property type="match status" value="1"/>
</dbReference>
<dbReference type="InterPro" id="IPR000315">
    <property type="entry name" value="Znf_B-box"/>
</dbReference>
<feature type="coiled-coil region" evidence="5">
    <location>
        <begin position="200"/>
        <end position="245"/>
    </location>
</feature>
<organism evidence="9 10">
    <name type="scientific">Pocillopora meandrina</name>
    <dbReference type="NCBI Taxonomy" id="46732"/>
    <lineage>
        <taxon>Eukaryota</taxon>
        <taxon>Metazoa</taxon>
        <taxon>Cnidaria</taxon>
        <taxon>Anthozoa</taxon>
        <taxon>Hexacorallia</taxon>
        <taxon>Scleractinia</taxon>
        <taxon>Astrocoeniina</taxon>
        <taxon>Pocilloporidae</taxon>
        <taxon>Pocillopora</taxon>
    </lineage>
</organism>
<gene>
    <name evidence="9" type="ORF">PMEA_00033387</name>
</gene>
<dbReference type="Gene3D" id="3.30.40.10">
    <property type="entry name" value="Zinc/RING finger domain, C3HC4 (zinc finger)"/>
    <property type="match status" value="1"/>
</dbReference>
<dbReference type="GO" id="GO:0008270">
    <property type="term" value="F:zinc ion binding"/>
    <property type="evidence" value="ECO:0007669"/>
    <property type="project" value="UniProtKB-KW"/>
</dbReference>
<evidence type="ECO:0000313" key="10">
    <source>
        <dbReference type="Proteomes" id="UP001159428"/>
    </source>
</evidence>
<dbReference type="Pfam" id="PF00643">
    <property type="entry name" value="zf-B_box"/>
    <property type="match status" value="1"/>
</dbReference>
<keyword evidence="5" id="KW-0175">Coiled coil</keyword>
<feature type="domain" description="B box-type" evidence="8">
    <location>
        <begin position="160"/>
        <end position="203"/>
    </location>
</feature>
<dbReference type="EMBL" id="CALNXJ010000008">
    <property type="protein sequence ID" value="CAH3046675.1"/>
    <property type="molecule type" value="Genomic_DNA"/>
</dbReference>
<dbReference type="Proteomes" id="UP001159428">
    <property type="component" value="Unassembled WGS sequence"/>
</dbReference>
<keyword evidence="10" id="KW-1185">Reference proteome</keyword>
<protein>
    <submittedName>
        <fullName evidence="9">Uncharacterized protein</fullName>
    </submittedName>
</protein>
<dbReference type="PANTHER" id="PTHR25462">
    <property type="entry name" value="BONUS, ISOFORM C-RELATED"/>
    <property type="match status" value="1"/>
</dbReference>
<keyword evidence="2 4" id="KW-0863">Zinc-finger</keyword>
<dbReference type="InterPro" id="IPR027370">
    <property type="entry name" value="Znf-RING_euk"/>
</dbReference>
<dbReference type="PROSITE" id="PS50119">
    <property type="entry name" value="ZF_BBOX"/>
    <property type="match status" value="2"/>
</dbReference>
<evidence type="ECO:0000256" key="6">
    <source>
        <dbReference type="SAM" id="MobiDB-lite"/>
    </source>
</evidence>
<dbReference type="InterPro" id="IPR001841">
    <property type="entry name" value="Znf_RING"/>
</dbReference>
<keyword evidence="1" id="KW-0479">Metal-binding</keyword>
<comment type="caution">
    <text evidence="9">The sequence shown here is derived from an EMBL/GenBank/DDBJ whole genome shotgun (WGS) entry which is preliminary data.</text>
</comment>
<evidence type="ECO:0000259" key="8">
    <source>
        <dbReference type="PROSITE" id="PS50119"/>
    </source>
</evidence>
<dbReference type="SUPFAM" id="SSF57845">
    <property type="entry name" value="B-box zinc-binding domain"/>
    <property type="match status" value="1"/>
</dbReference>
<reference evidence="9 10" key="1">
    <citation type="submission" date="2022-05" db="EMBL/GenBank/DDBJ databases">
        <authorList>
            <consortium name="Genoscope - CEA"/>
            <person name="William W."/>
        </authorList>
    </citation>
    <scope>NUCLEOTIDE SEQUENCE [LARGE SCALE GENOMIC DNA]</scope>
</reference>
<evidence type="ECO:0000256" key="4">
    <source>
        <dbReference type="PROSITE-ProRule" id="PRU00024"/>
    </source>
</evidence>
<accession>A0AAU9W6L9</accession>
<dbReference type="PROSITE" id="PS00518">
    <property type="entry name" value="ZF_RING_1"/>
    <property type="match status" value="1"/>
</dbReference>
<dbReference type="InterPro" id="IPR047153">
    <property type="entry name" value="TRIM45/56/19-like"/>
</dbReference>
<dbReference type="SMART" id="SM00184">
    <property type="entry name" value="RING"/>
    <property type="match status" value="1"/>
</dbReference>
<dbReference type="InterPro" id="IPR017907">
    <property type="entry name" value="Znf_RING_CS"/>
</dbReference>
<evidence type="ECO:0000256" key="5">
    <source>
        <dbReference type="SAM" id="Coils"/>
    </source>
</evidence>
<sequence length="417" mass="47836">MEFKTLLCNLREEVSCSVCSNIFTDPKQLLCLHSFCLSCLQQLHGRRSDGKQGRHGGDTIKCPKCLAISKVPRSGNLKDLPTSFYLNGLIDVLAIKECKNSHVTCGNCEKKCSESSYCFQCCLFYCAKCEDAHNIMRSNKYHRVMSLKEFQDKDYEDVLKRPVFCPEPRHKNEELKYYCKNCKTAVCQTCVTLNHNGHAFDHIDDEAEKQRADIEALIEQQKSDLQAKRNTVKKLEADCDKLVQKGTTVAKEIEALANNLMKLIELKKTEMLKEAEEQTSKSVSSFKEEIADNTKHIKFMESCLGQVEKLLLTSTNTEVVQLRKSIETIFKGFPKTTQEKHLSEFGFVENKKLLNTVQAEEIGSFNWSVPRQPARESHSVHWRTPSQPPRQAFPPSLSKSDFERQRKLHQTMSPRYF</sequence>
<feature type="region of interest" description="Disordered" evidence="6">
    <location>
        <begin position="376"/>
        <end position="417"/>
    </location>
</feature>